<protein>
    <submittedName>
        <fullName evidence="6">HTH-type transcriptional regulator GltC</fullName>
    </submittedName>
</protein>
<comment type="caution">
    <text evidence="6">The sequence shown here is derived from an EMBL/GenBank/DDBJ whole genome shotgun (WGS) entry which is preliminary data.</text>
</comment>
<dbReference type="PROSITE" id="PS50931">
    <property type="entry name" value="HTH_LYSR"/>
    <property type="match status" value="1"/>
</dbReference>
<dbReference type="InterPro" id="IPR036390">
    <property type="entry name" value="WH_DNA-bd_sf"/>
</dbReference>
<dbReference type="Pfam" id="PF00126">
    <property type="entry name" value="HTH_1"/>
    <property type="match status" value="1"/>
</dbReference>
<evidence type="ECO:0000313" key="6">
    <source>
        <dbReference type="EMBL" id="CAD2074252.1"/>
    </source>
</evidence>
<comment type="similarity">
    <text evidence="1">Belongs to the LysR transcriptional regulatory family.</text>
</comment>
<dbReference type="InterPro" id="IPR000847">
    <property type="entry name" value="LysR_HTH_N"/>
</dbReference>
<dbReference type="PANTHER" id="PTHR30419:SF8">
    <property type="entry name" value="NITROGEN ASSIMILATION TRANSCRIPTIONAL ACTIVATOR-RELATED"/>
    <property type="match status" value="1"/>
</dbReference>
<name>A0A6V7RBW4_9STAP</name>
<keyword evidence="7" id="KW-1185">Reference proteome</keyword>
<evidence type="ECO:0000256" key="4">
    <source>
        <dbReference type="ARBA" id="ARBA00023163"/>
    </source>
</evidence>
<dbReference type="Gene3D" id="3.40.190.290">
    <property type="match status" value="1"/>
</dbReference>
<dbReference type="GO" id="GO:0003677">
    <property type="term" value="F:DNA binding"/>
    <property type="evidence" value="ECO:0007669"/>
    <property type="project" value="UniProtKB-KW"/>
</dbReference>
<dbReference type="RefSeq" id="WP_185125197.1">
    <property type="nucleotide sequence ID" value="NZ_CAJEWD010000004.1"/>
</dbReference>
<dbReference type="PRINTS" id="PR00039">
    <property type="entry name" value="HTHLYSR"/>
</dbReference>
<accession>A0A6V7RBW4</accession>
<keyword evidence="2" id="KW-0805">Transcription regulation</keyword>
<dbReference type="Proteomes" id="UP000589351">
    <property type="component" value="Unassembled WGS sequence"/>
</dbReference>
<dbReference type="FunFam" id="1.10.10.10:FF:000001">
    <property type="entry name" value="LysR family transcriptional regulator"/>
    <property type="match status" value="1"/>
</dbReference>
<keyword evidence="3" id="KW-0238">DNA-binding</keyword>
<proteinExistence type="inferred from homology"/>
<dbReference type="GO" id="GO:0005829">
    <property type="term" value="C:cytosol"/>
    <property type="evidence" value="ECO:0007669"/>
    <property type="project" value="TreeGrafter"/>
</dbReference>
<dbReference type="SUPFAM" id="SSF46785">
    <property type="entry name" value="Winged helix' DNA-binding domain"/>
    <property type="match status" value="1"/>
</dbReference>
<dbReference type="GO" id="GO:0003700">
    <property type="term" value="F:DNA-binding transcription factor activity"/>
    <property type="evidence" value="ECO:0007669"/>
    <property type="project" value="InterPro"/>
</dbReference>
<dbReference type="Gene3D" id="1.10.10.10">
    <property type="entry name" value="Winged helix-like DNA-binding domain superfamily/Winged helix DNA-binding domain"/>
    <property type="match status" value="1"/>
</dbReference>
<dbReference type="EMBL" id="CAJEWD010000004">
    <property type="protein sequence ID" value="CAD2074252.1"/>
    <property type="molecule type" value="Genomic_DNA"/>
</dbReference>
<evidence type="ECO:0000256" key="3">
    <source>
        <dbReference type="ARBA" id="ARBA00023125"/>
    </source>
</evidence>
<reference evidence="6 7" key="1">
    <citation type="submission" date="2020-07" db="EMBL/GenBank/DDBJ databases">
        <authorList>
            <person name="Criscuolo A."/>
        </authorList>
    </citation>
    <scope>NUCLEOTIDE SEQUENCE [LARGE SCALE GENOMIC DNA]</scope>
    <source>
        <strain evidence="6">CIP111649</strain>
    </source>
</reference>
<dbReference type="AlphaFoldDB" id="A0A6V7RBW4"/>
<organism evidence="6 7">
    <name type="scientific">Jeotgalicoccus meleagridis</name>
    <dbReference type="NCBI Taxonomy" id="2759181"/>
    <lineage>
        <taxon>Bacteria</taxon>
        <taxon>Bacillati</taxon>
        <taxon>Bacillota</taxon>
        <taxon>Bacilli</taxon>
        <taxon>Bacillales</taxon>
        <taxon>Staphylococcaceae</taxon>
        <taxon>Jeotgalicoccus</taxon>
    </lineage>
</organism>
<dbReference type="InterPro" id="IPR050950">
    <property type="entry name" value="HTH-type_LysR_regulators"/>
</dbReference>
<keyword evidence="4" id="KW-0804">Transcription</keyword>
<evidence type="ECO:0000313" key="7">
    <source>
        <dbReference type="Proteomes" id="UP000589351"/>
    </source>
</evidence>
<evidence type="ECO:0000259" key="5">
    <source>
        <dbReference type="PROSITE" id="PS50931"/>
    </source>
</evidence>
<dbReference type="InterPro" id="IPR005119">
    <property type="entry name" value="LysR_subst-bd"/>
</dbReference>
<dbReference type="CDD" id="cd05466">
    <property type="entry name" value="PBP2_LTTR_substrate"/>
    <property type="match status" value="1"/>
</dbReference>
<dbReference type="SUPFAM" id="SSF53850">
    <property type="entry name" value="Periplasmic binding protein-like II"/>
    <property type="match status" value="1"/>
</dbReference>
<gene>
    <name evidence="6" type="primary">gltC_2</name>
    <name evidence="6" type="ORF">JEODO184_00663</name>
</gene>
<evidence type="ECO:0000256" key="2">
    <source>
        <dbReference type="ARBA" id="ARBA00023015"/>
    </source>
</evidence>
<evidence type="ECO:0000256" key="1">
    <source>
        <dbReference type="ARBA" id="ARBA00009437"/>
    </source>
</evidence>
<feature type="domain" description="HTH lysR-type" evidence="5">
    <location>
        <begin position="1"/>
        <end position="58"/>
    </location>
</feature>
<dbReference type="InterPro" id="IPR036388">
    <property type="entry name" value="WH-like_DNA-bd_sf"/>
</dbReference>
<sequence>MDFRQLYYYREIVREASISKAAEKLHIAQPPLSQLLKRLEDELETTLIHRYRQKWEVTEAGLLLYDYANQIVGQTDQLKKRIHELEVGQGGTIEIGVSSSCYNLLIDYLQNFRSQYPEVKILIHSGDSESLVDKLKEKEIDIAIVMRPSFTDDYDVKVLDSEPNILITPESWANDLPNEPELKDLVHLPFIMLGAMKDYTFRNDLLKSFARRGIKPNIVMECKDLPILVSLVSHELGISIIPGMNNKSLDTEHLKIYKLPQLNVTVEPVFLKLKNIPLSTAANNFWSLVN</sequence>
<dbReference type="PANTHER" id="PTHR30419">
    <property type="entry name" value="HTH-TYPE TRANSCRIPTIONAL REGULATOR YBHD"/>
    <property type="match status" value="1"/>
</dbReference>
<dbReference type="Pfam" id="PF03466">
    <property type="entry name" value="LysR_substrate"/>
    <property type="match status" value="1"/>
</dbReference>